<comment type="caution">
    <text evidence="2">The sequence shown here is derived from an EMBL/GenBank/DDBJ whole genome shotgun (WGS) entry which is preliminary data.</text>
</comment>
<name>A0ABP7GFB5_9ACTN</name>
<protein>
    <submittedName>
        <fullName evidence="2">Uncharacterized protein</fullName>
    </submittedName>
</protein>
<dbReference type="EMBL" id="BAABDD010000041">
    <property type="protein sequence ID" value="GAA3764325.1"/>
    <property type="molecule type" value="Genomic_DNA"/>
</dbReference>
<accession>A0ABP7GFB5</accession>
<reference evidence="3" key="1">
    <citation type="journal article" date="2019" name="Int. J. Syst. Evol. Microbiol.">
        <title>The Global Catalogue of Microorganisms (GCM) 10K type strain sequencing project: providing services to taxonomists for standard genome sequencing and annotation.</title>
        <authorList>
            <consortium name="The Broad Institute Genomics Platform"/>
            <consortium name="The Broad Institute Genome Sequencing Center for Infectious Disease"/>
            <person name="Wu L."/>
            <person name="Ma J."/>
        </authorList>
    </citation>
    <scope>NUCLEOTIDE SEQUENCE [LARGE SCALE GENOMIC DNA]</scope>
    <source>
        <strain evidence="3">JCM 17137</strain>
    </source>
</reference>
<keyword evidence="3" id="KW-1185">Reference proteome</keyword>
<proteinExistence type="predicted"/>
<feature type="compositionally biased region" description="Polar residues" evidence="1">
    <location>
        <begin position="93"/>
        <end position="114"/>
    </location>
</feature>
<gene>
    <name evidence="2" type="ORF">GCM10022402_46930</name>
</gene>
<evidence type="ECO:0000256" key="1">
    <source>
        <dbReference type="SAM" id="MobiDB-lite"/>
    </source>
</evidence>
<dbReference type="Proteomes" id="UP001500908">
    <property type="component" value="Unassembled WGS sequence"/>
</dbReference>
<evidence type="ECO:0000313" key="3">
    <source>
        <dbReference type="Proteomes" id="UP001500908"/>
    </source>
</evidence>
<organism evidence="2 3">
    <name type="scientific">Salinactinospora qingdaonensis</name>
    <dbReference type="NCBI Taxonomy" id="702744"/>
    <lineage>
        <taxon>Bacteria</taxon>
        <taxon>Bacillati</taxon>
        <taxon>Actinomycetota</taxon>
        <taxon>Actinomycetes</taxon>
        <taxon>Streptosporangiales</taxon>
        <taxon>Nocardiopsidaceae</taxon>
        <taxon>Salinactinospora</taxon>
    </lineage>
</organism>
<evidence type="ECO:0000313" key="2">
    <source>
        <dbReference type="EMBL" id="GAA3764325.1"/>
    </source>
</evidence>
<feature type="region of interest" description="Disordered" evidence="1">
    <location>
        <begin position="86"/>
        <end position="114"/>
    </location>
</feature>
<sequence>MVTYAPESSLVAYPGHVPSSAVSDPDFFLTPDVAALQGVAEWRTGGMFPGVTIHMPGMRVAIASNATEIDDDELLRVTVAAAREVVEPREEASTASTEPSPSGSASTATVSSQP</sequence>